<dbReference type="GO" id="GO:0030247">
    <property type="term" value="F:polysaccharide binding"/>
    <property type="evidence" value="ECO:0007669"/>
    <property type="project" value="UniProtKB-UniRule"/>
</dbReference>
<gene>
    <name evidence="4" type="ORF">Asi03nite_46640</name>
</gene>
<evidence type="ECO:0000313" key="4">
    <source>
        <dbReference type="EMBL" id="GIF07126.1"/>
    </source>
</evidence>
<dbReference type="InterPro" id="IPR012291">
    <property type="entry name" value="CBM2_carb-bd_dom_sf"/>
</dbReference>
<dbReference type="InterPro" id="IPR008965">
    <property type="entry name" value="CBM2/CBM3_carb-bd_dom_sf"/>
</dbReference>
<keyword evidence="2" id="KW-1133">Transmembrane helix</keyword>
<keyword evidence="2" id="KW-0472">Membrane</keyword>
<keyword evidence="5" id="KW-1185">Reference proteome</keyword>
<evidence type="ECO:0000256" key="2">
    <source>
        <dbReference type="SAM" id="Phobius"/>
    </source>
</evidence>
<dbReference type="EMBL" id="BOMW01000045">
    <property type="protein sequence ID" value="GIF07126.1"/>
    <property type="molecule type" value="Genomic_DNA"/>
</dbReference>
<dbReference type="Gene3D" id="2.60.40.290">
    <property type="match status" value="1"/>
</dbReference>
<name>A0A919NA61_9ACTN</name>
<evidence type="ECO:0000256" key="1">
    <source>
        <dbReference type="SAM" id="MobiDB-lite"/>
    </source>
</evidence>
<dbReference type="SMART" id="SM00637">
    <property type="entry name" value="CBD_II"/>
    <property type="match status" value="1"/>
</dbReference>
<evidence type="ECO:0000259" key="3">
    <source>
        <dbReference type="PROSITE" id="PS51173"/>
    </source>
</evidence>
<dbReference type="InterPro" id="IPR001919">
    <property type="entry name" value="CBD2"/>
</dbReference>
<dbReference type="Proteomes" id="UP000629619">
    <property type="component" value="Unassembled WGS sequence"/>
</dbReference>
<sequence>MSTTKSKHRDRQFFIARGVFGLAGAILVALVVFIAVHAGGGAEPSRDAVLVQPSADLRAAAESSALPLVPESTTASVPASVPGSPSASPSASASASATPSKTSASPKPSKTSASPKPSVTKTTTAPAAKDLDVTYSTSANWNNGFIAALKVTNSGSQPHDFSITLSYPSGSGLAIRGAWNASASVNGNQIVVRGRSPLAGNSSITVGFQSDKRTNRQLRPTGCTVTGGSCKVS</sequence>
<proteinExistence type="predicted"/>
<protein>
    <recommendedName>
        <fullName evidence="3">CBM2 domain-containing protein</fullName>
    </recommendedName>
</protein>
<dbReference type="GO" id="GO:0004553">
    <property type="term" value="F:hydrolase activity, hydrolyzing O-glycosyl compounds"/>
    <property type="evidence" value="ECO:0007669"/>
    <property type="project" value="InterPro"/>
</dbReference>
<dbReference type="AlphaFoldDB" id="A0A919NA61"/>
<organism evidence="4 5">
    <name type="scientific">Actinoplanes siamensis</name>
    <dbReference type="NCBI Taxonomy" id="1223317"/>
    <lineage>
        <taxon>Bacteria</taxon>
        <taxon>Bacillati</taxon>
        <taxon>Actinomycetota</taxon>
        <taxon>Actinomycetes</taxon>
        <taxon>Micromonosporales</taxon>
        <taxon>Micromonosporaceae</taxon>
        <taxon>Actinoplanes</taxon>
    </lineage>
</organism>
<dbReference type="Pfam" id="PF00553">
    <property type="entry name" value="CBM_2"/>
    <property type="match status" value="1"/>
</dbReference>
<feature type="domain" description="CBM2" evidence="3">
    <location>
        <begin position="124"/>
        <end position="233"/>
    </location>
</feature>
<keyword evidence="2" id="KW-0812">Transmembrane</keyword>
<dbReference type="RefSeq" id="WP_203682543.1">
    <property type="nucleotide sequence ID" value="NZ_BOMW01000045.1"/>
</dbReference>
<dbReference type="SUPFAM" id="SSF49384">
    <property type="entry name" value="Carbohydrate-binding domain"/>
    <property type="match status" value="1"/>
</dbReference>
<feature type="transmembrane region" description="Helical" evidence="2">
    <location>
        <begin position="12"/>
        <end position="36"/>
    </location>
</feature>
<comment type="caution">
    <text evidence="4">The sequence shown here is derived from an EMBL/GenBank/DDBJ whole genome shotgun (WGS) entry which is preliminary data.</text>
</comment>
<feature type="region of interest" description="Disordered" evidence="1">
    <location>
        <begin position="74"/>
        <end position="125"/>
    </location>
</feature>
<evidence type="ECO:0000313" key="5">
    <source>
        <dbReference type="Proteomes" id="UP000629619"/>
    </source>
</evidence>
<accession>A0A919NA61</accession>
<reference evidence="4" key="1">
    <citation type="submission" date="2021-01" db="EMBL/GenBank/DDBJ databases">
        <title>Whole genome shotgun sequence of Actinoplanes siamensis NBRC 109076.</title>
        <authorList>
            <person name="Komaki H."/>
            <person name="Tamura T."/>
        </authorList>
    </citation>
    <scope>NUCLEOTIDE SEQUENCE</scope>
    <source>
        <strain evidence="4">NBRC 109076</strain>
    </source>
</reference>
<dbReference type="PROSITE" id="PS51173">
    <property type="entry name" value="CBM2"/>
    <property type="match status" value="1"/>
</dbReference>
<dbReference type="GO" id="GO:0005975">
    <property type="term" value="P:carbohydrate metabolic process"/>
    <property type="evidence" value="ECO:0007669"/>
    <property type="project" value="InterPro"/>
</dbReference>